<accession>A0A291QR02</accession>
<keyword evidence="1" id="KW-0732">Signal</keyword>
<sequence length="242" mass="28292">MILRKVKYVGILAAVFLCLHTSVKAQVKHGYQHWYTYFGGLQLNEKWSIPFDVQVRLRDAISDKGQVLTRAGLQYSINKKASVLLGYAYITTYSDALDAYFPEHRIFQQFIYKTPIKKWDMFHRIRLEQRFAGVKVMHTGGDLKVDDWNYGNRFRYFNRTTVPLKGGPFYFALQDELFMNLWGNDISKKFFDQNRFLTAIGYAFKPNLKVDIGYMNQFVQSPAGNKSMNHILQFSVYQTIAL</sequence>
<dbReference type="AlphaFoldDB" id="A0A291QR02"/>
<evidence type="ECO:0000313" key="2">
    <source>
        <dbReference type="EMBL" id="ATL46264.1"/>
    </source>
</evidence>
<name>A0A291QR02_9BACT</name>
<gene>
    <name evidence="2" type="ORF">COR50_03250</name>
</gene>
<evidence type="ECO:0000313" key="3">
    <source>
        <dbReference type="Proteomes" id="UP000220133"/>
    </source>
</evidence>
<proteinExistence type="predicted"/>
<organism evidence="2 3">
    <name type="scientific">Chitinophaga caeni</name>
    <dbReference type="NCBI Taxonomy" id="2029983"/>
    <lineage>
        <taxon>Bacteria</taxon>
        <taxon>Pseudomonadati</taxon>
        <taxon>Bacteroidota</taxon>
        <taxon>Chitinophagia</taxon>
        <taxon>Chitinophagales</taxon>
        <taxon>Chitinophagaceae</taxon>
        <taxon>Chitinophaga</taxon>
    </lineage>
</organism>
<keyword evidence="3" id="KW-1185">Reference proteome</keyword>
<dbReference type="RefSeq" id="WP_098192653.1">
    <property type="nucleotide sequence ID" value="NZ_CP023777.1"/>
</dbReference>
<dbReference type="InterPro" id="IPR019619">
    <property type="entry name" value="DUF2490"/>
</dbReference>
<feature type="signal peptide" evidence="1">
    <location>
        <begin position="1"/>
        <end position="25"/>
    </location>
</feature>
<dbReference type="Proteomes" id="UP000220133">
    <property type="component" value="Chromosome"/>
</dbReference>
<dbReference type="OrthoDB" id="1118734at2"/>
<dbReference type="Pfam" id="PF10677">
    <property type="entry name" value="DUF2490"/>
    <property type="match status" value="1"/>
</dbReference>
<reference evidence="2 3" key="1">
    <citation type="submission" date="2017-10" db="EMBL/GenBank/DDBJ databases">
        <title>Paenichitinophaga pekingensis gen. nov., sp. nov., isolated from activated sludge.</title>
        <authorList>
            <person name="Jin D."/>
            <person name="Kong X."/>
            <person name="Deng Y."/>
            <person name="Bai Z."/>
        </authorList>
    </citation>
    <scope>NUCLEOTIDE SEQUENCE [LARGE SCALE GENOMIC DNA]</scope>
    <source>
        <strain evidence="2 3">13</strain>
    </source>
</reference>
<evidence type="ECO:0000256" key="1">
    <source>
        <dbReference type="SAM" id="SignalP"/>
    </source>
</evidence>
<dbReference type="EMBL" id="CP023777">
    <property type="protein sequence ID" value="ATL46264.1"/>
    <property type="molecule type" value="Genomic_DNA"/>
</dbReference>
<feature type="chain" id="PRO_5013239781" description="DUF2490 domain-containing protein" evidence="1">
    <location>
        <begin position="26"/>
        <end position="242"/>
    </location>
</feature>
<protein>
    <recommendedName>
        <fullName evidence="4">DUF2490 domain-containing protein</fullName>
    </recommendedName>
</protein>
<dbReference type="KEGG" id="cbae:COR50_03250"/>
<evidence type="ECO:0008006" key="4">
    <source>
        <dbReference type="Google" id="ProtNLM"/>
    </source>
</evidence>